<evidence type="ECO:0008006" key="3">
    <source>
        <dbReference type="Google" id="ProtNLM"/>
    </source>
</evidence>
<accession>A0A1S8S9T6</accession>
<evidence type="ECO:0000313" key="2">
    <source>
        <dbReference type="Proteomes" id="UP000190973"/>
    </source>
</evidence>
<proteinExistence type="predicted"/>
<comment type="caution">
    <text evidence="1">The sequence shown here is derived from an EMBL/GenBank/DDBJ whole genome shotgun (WGS) entry which is preliminary data.</text>
</comment>
<protein>
    <recommendedName>
        <fullName evidence="3">XkdX family protein</fullName>
    </recommendedName>
</protein>
<dbReference type="Proteomes" id="UP000190973">
    <property type="component" value="Unassembled WGS sequence"/>
</dbReference>
<gene>
    <name evidence="1" type="ORF">CLBCK_18960</name>
</gene>
<dbReference type="EMBL" id="LZZI01000026">
    <property type="protein sequence ID" value="OOM62193.1"/>
    <property type="molecule type" value="Genomic_DNA"/>
</dbReference>
<name>A0A1S8S9T6_CLOBE</name>
<dbReference type="AlphaFoldDB" id="A0A1S8S9T6"/>
<reference evidence="1 2" key="1">
    <citation type="submission" date="2016-05" db="EMBL/GenBank/DDBJ databases">
        <title>Microbial solvent formation.</title>
        <authorList>
            <person name="Poehlein A."/>
            <person name="Montoya Solano J.D."/>
            <person name="Flitsch S."/>
            <person name="Krabben P."/>
            <person name="Duerre P."/>
            <person name="Daniel R."/>
        </authorList>
    </citation>
    <scope>NUCLEOTIDE SEQUENCE [LARGE SCALE GENOMIC DNA]</scope>
    <source>
        <strain evidence="1 2">DSM 53</strain>
    </source>
</reference>
<sequence>MEFWKMCFDMKVIDADFLRQAVITDTNKFGDITANQFKQITGEDFIKVSTQ</sequence>
<organism evidence="1 2">
    <name type="scientific">Clostridium beijerinckii</name>
    <name type="common">Clostridium MP</name>
    <dbReference type="NCBI Taxonomy" id="1520"/>
    <lineage>
        <taxon>Bacteria</taxon>
        <taxon>Bacillati</taxon>
        <taxon>Bacillota</taxon>
        <taxon>Clostridia</taxon>
        <taxon>Eubacteriales</taxon>
        <taxon>Clostridiaceae</taxon>
        <taxon>Clostridium</taxon>
    </lineage>
</organism>
<evidence type="ECO:0000313" key="1">
    <source>
        <dbReference type="EMBL" id="OOM62193.1"/>
    </source>
</evidence>
<dbReference type="RefSeq" id="WP_139356950.1">
    <property type="nucleotide sequence ID" value="NZ_JABTAE010000001.1"/>
</dbReference>